<name>A0A165EYG5_EXIGL</name>
<dbReference type="GO" id="GO:0012505">
    <property type="term" value="C:endomembrane system"/>
    <property type="evidence" value="ECO:0007669"/>
    <property type="project" value="UniProtKB-SubCell"/>
</dbReference>
<dbReference type="FunFam" id="1.20.120.1760:FF:000012">
    <property type="entry name" value="sn-1,2-diacylglycerol cholinephosphotransferase"/>
    <property type="match status" value="1"/>
</dbReference>
<organism evidence="13 14">
    <name type="scientific">Exidia glandulosa HHB12029</name>
    <dbReference type="NCBI Taxonomy" id="1314781"/>
    <lineage>
        <taxon>Eukaryota</taxon>
        <taxon>Fungi</taxon>
        <taxon>Dikarya</taxon>
        <taxon>Basidiomycota</taxon>
        <taxon>Agaricomycotina</taxon>
        <taxon>Agaricomycetes</taxon>
        <taxon>Auriculariales</taxon>
        <taxon>Exidiaceae</taxon>
        <taxon>Exidia</taxon>
    </lineage>
</organism>
<dbReference type="Pfam" id="PF01066">
    <property type="entry name" value="CDP-OH_P_transf"/>
    <property type="match status" value="1"/>
</dbReference>
<keyword evidence="4 11" id="KW-0808">Transferase</keyword>
<dbReference type="AlphaFoldDB" id="A0A165EYG5"/>
<dbReference type="GO" id="GO:0016020">
    <property type="term" value="C:membrane"/>
    <property type="evidence" value="ECO:0007669"/>
    <property type="project" value="InterPro"/>
</dbReference>
<evidence type="ECO:0000256" key="1">
    <source>
        <dbReference type="ARBA" id="ARBA00001946"/>
    </source>
</evidence>
<dbReference type="EC" id="2.7.8.2" evidence="9"/>
<evidence type="ECO:0000256" key="10">
    <source>
        <dbReference type="ARBA" id="ARBA00051857"/>
    </source>
</evidence>
<evidence type="ECO:0000256" key="7">
    <source>
        <dbReference type="ARBA" id="ARBA00023136"/>
    </source>
</evidence>
<dbReference type="InterPro" id="IPR048254">
    <property type="entry name" value="CDP_ALCOHOL_P_TRANSF_CS"/>
</dbReference>
<feature type="transmembrane region" description="Helical" evidence="12">
    <location>
        <begin position="237"/>
        <end position="257"/>
    </location>
</feature>
<feature type="transmembrane region" description="Helical" evidence="12">
    <location>
        <begin position="51"/>
        <end position="72"/>
    </location>
</feature>
<comment type="similarity">
    <text evidence="3 11">Belongs to the CDP-alcohol phosphatidyltransferase class-I family.</text>
</comment>
<comment type="subcellular location">
    <subcellularLocation>
        <location evidence="2">Endomembrane system</location>
        <topology evidence="2">Multi-pass membrane protein</topology>
    </subcellularLocation>
</comment>
<comment type="catalytic activity">
    <reaction evidence="10">
        <text>CDP-N,N-dimethylethanolamine + a 1,2-diacyl-sn-glycerol = a 1,2-diacyl-sn-glycero-3-phospho-N,N-dimethylethanolamine + CMP + H(+)</text>
        <dbReference type="Rhea" id="RHEA:33775"/>
        <dbReference type="ChEBI" id="CHEBI:15378"/>
        <dbReference type="ChEBI" id="CHEBI:17815"/>
        <dbReference type="ChEBI" id="CHEBI:60377"/>
        <dbReference type="ChEBI" id="CHEBI:64572"/>
        <dbReference type="ChEBI" id="CHEBI:65117"/>
    </reaction>
    <physiologicalReaction direction="left-to-right" evidence="10">
        <dbReference type="Rhea" id="RHEA:33776"/>
    </physiologicalReaction>
</comment>
<dbReference type="EMBL" id="KV426110">
    <property type="protein sequence ID" value="KZV87975.1"/>
    <property type="molecule type" value="Genomic_DNA"/>
</dbReference>
<evidence type="ECO:0000313" key="14">
    <source>
        <dbReference type="Proteomes" id="UP000077266"/>
    </source>
</evidence>
<reference evidence="13 14" key="1">
    <citation type="journal article" date="2016" name="Mol. Biol. Evol.">
        <title>Comparative Genomics of Early-Diverging Mushroom-Forming Fungi Provides Insights into the Origins of Lignocellulose Decay Capabilities.</title>
        <authorList>
            <person name="Nagy L.G."/>
            <person name="Riley R."/>
            <person name="Tritt A."/>
            <person name="Adam C."/>
            <person name="Daum C."/>
            <person name="Floudas D."/>
            <person name="Sun H."/>
            <person name="Yadav J.S."/>
            <person name="Pangilinan J."/>
            <person name="Larsson K.H."/>
            <person name="Matsuura K."/>
            <person name="Barry K."/>
            <person name="Labutti K."/>
            <person name="Kuo R."/>
            <person name="Ohm R.A."/>
            <person name="Bhattacharya S.S."/>
            <person name="Shirouzu T."/>
            <person name="Yoshinaga Y."/>
            <person name="Martin F.M."/>
            <person name="Grigoriev I.V."/>
            <person name="Hibbett D.S."/>
        </authorList>
    </citation>
    <scope>NUCLEOTIDE SEQUENCE [LARGE SCALE GENOMIC DNA]</scope>
    <source>
        <strain evidence="13 14">HHB12029</strain>
    </source>
</reference>
<dbReference type="PIRSF" id="PIRSF015665">
    <property type="entry name" value="CHOPT"/>
    <property type="match status" value="1"/>
</dbReference>
<sequence>MSAPPRRPQYISQRSISCLSQYSYKGVDKSITSKYILNPFWNQFVKIWPTWVAPNTITFIGLSTVFFNFATLVYYDPFFLAEKAGATGPPQWVYYTWAAGLFFYQSMDAIDGKQARRTGMAGPLGEMFDHGCDAMNTTLEVILAARALNLGRSWWTVASQVASLMNFYLTTWEEWHTGQLFLGVFSGPVEGILLIVVIYVITGYYGTSFWDQGTLSFAGLNRLPLLDKLPDMPLNEAFMVFGGIGLAFNIATSYMNVYKSCKEKKTSVIRPLAYLLPFPFTVFLYVSWLTPWNTVALPTATPNPLDAGATLEQKTTPAPPGLESILNSELFVPFLCAWGLQFAHQVGKMILAHVTKSRFPIWDWMWVWLTVGALDWNARTLFGRAPLIQTSPERTRAFIWFTVALTFASYVRFCTLVIGDITNYLGIACFTVRKKDENGEWRTAQEVNAKKTQ</sequence>
<feature type="transmembrane region" description="Helical" evidence="12">
    <location>
        <begin position="180"/>
        <end position="201"/>
    </location>
</feature>
<evidence type="ECO:0000256" key="6">
    <source>
        <dbReference type="ARBA" id="ARBA00022989"/>
    </source>
</evidence>
<dbReference type="FunCoup" id="A0A165EYG5">
    <property type="interactions" value="345"/>
</dbReference>
<evidence type="ECO:0000256" key="11">
    <source>
        <dbReference type="RuleBase" id="RU003750"/>
    </source>
</evidence>
<gene>
    <name evidence="13" type="ORF">EXIGLDRAFT_741271</name>
</gene>
<dbReference type="GO" id="GO:0004142">
    <property type="term" value="F:diacylglycerol cholinephosphotransferase activity"/>
    <property type="evidence" value="ECO:0007669"/>
    <property type="project" value="UniProtKB-EC"/>
</dbReference>
<feature type="transmembrane region" description="Helical" evidence="12">
    <location>
        <begin position="269"/>
        <end position="288"/>
    </location>
</feature>
<keyword evidence="14" id="KW-1185">Reference proteome</keyword>
<comment type="cofactor">
    <cofactor evidence="1">
        <name>Mg(2+)</name>
        <dbReference type="ChEBI" id="CHEBI:18420"/>
    </cofactor>
</comment>
<evidence type="ECO:0000256" key="2">
    <source>
        <dbReference type="ARBA" id="ARBA00004127"/>
    </source>
</evidence>
<keyword evidence="6 12" id="KW-1133">Transmembrane helix</keyword>
<dbReference type="STRING" id="1314781.A0A165EYG5"/>
<dbReference type="InterPro" id="IPR014472">
    <property type="entry name" value="CHOPT"/>
</dbReference>
<evidence type="ECO:0000256" key="5">
    <source>
        <dbReference type="ARBA" id="ARBA00022692"/>
    </source>
</evidence>
<dbReference type="OrthoDB" id="196717at2759"/>
<accession>A0A165EYG5</accession>
<dbReference type="InterPro" id="IPR000462">
    <property type="entry name" value="CDP-OH_P_trans"/>
</dbReference>
<dbReference type="InterPro" id="IPR043130">
    <property type="entry name" value="CDP-OH_PTrfase_TM_dom"/>
</dbReference>
<evidence type="ECO:0000256" key="12">
    <source>
        <dbReference type="SAM" id="Phobius"/>
    </source>
</evidence>
<evidence type="ECO:0000256" key="3">
    <source>
        <dbReference type="ARBA" id="ARBA00010441"/>
    </source>
</evidence>
<feature type="transmembrane region" description="Helical" evidence="12">
    <location>
        <begin position="398"/>
        <end position="418"/>
    </location>
</feature>
<evidence type="ECO:0000313" key="13">
    <source>
        <dbReference type="EMBL" id="KZV87975.1"/>
    </source>
</evidence>
<dbReference type="InParanoid" id="A0A165EYG5"/>
<dbReference type="PANTHER" id="PTHR10414:SF37">
    <property type="entry name" value="BB IN A BOXCAR, ISOFORM C"/>
    <property type="match status" value="1"/>
</dbReference>
<keyword evidence="5 12" id="KW-0812">Transmembrane</keyword>
<dbReference type="PROSITE" id="PS00379">
    <property type="entry name" value="CDP_ALCOHOL_P_TRANSF"/>
    <property type="match status" value="1"/>
</dbReference>
<dbReference type="PANTHER" id="PTHR10414">
    <property type="entry name" value="ETHANOLAMINEPHOSPHOTRANSFERASE"/>
    <property type="match status" value="1"/>
</dbReference>
<comment type="pathway">
    <text evidence="8">Phospholipid metabolism; phosphatidylcholine biosynthesis; phosphatidylcholine from phosphocholine: step 2/2.</text>
</comment>
<dbReference type="Gene3D" id="1.20.120.1760">
    <property type="match status" value="1"/>
</dbReference>
<dbReference type="Proteomes" id="UP000077266">
    <property type="component" value="Unassembled WGS sequence"/>
</dbReference>
<evidence type="ECO:0000256" key="9">
    <source>
        <dbReference type="ARBA" id="ARBA00038987"/>
    </source>
</evidence>
<feature type="transmembrane region" description="Helical" evidence="12">
    <location>
        <begin position="92"/>
        <end position="110"/>
    </location>
</feature>
<keyword evidence="7 12" id="KW-0472">Membrane</keyword>
<evidence type="ECO:0000256" key="4">
    <source>
        <dbReference type="ARBA" id="ARBA00022679"/>
    </source>
</evidence>
<evidence type="ECO:0000256" key="8">
    <source>
        <dbReference type="ARBA" id="ARBA00037890"/>
    </source>
</evidence>
<protein>
    <recommendedName>
        <fullName evidence="9">diacylglycerol cholinephosphotransferase</fullName>
        <ecNumber evidence="9">2.7.8.2</ecNumber>
    </recommendedName>
</protein>
<proteinExistence type="inferred from homology"/>